<evidence type="ECO:0000313" key="1">
    <source>
        <dbReference type="EMBL" id="MFD1746575.1"/>
    </source>
</evidence>
<proteinExistence type="predicted"/>
<accession>A0ABW4M5F4</accession>
<gene>
    <name evidence="1" type="ORF">ACFSE1_13970</name>
</gene>
<dbReference type="RefSeq" id="WP_377402476.1">
    <property type="nucleotide sequence ID" value="NZ_JBHUEQ010000025.1"/>
</dbReference>
<organism evidence="1 2">
    <name type="scientific">Rhizobium helianthi</name>
    <dbReference type="NCBI Taxonomy" id="1132695"/>
    <lineage>
        <taxon>Bacteria</taxon>
        <taxon>Pseudomonadati</taxon>
        <taxon>Pseudomonadota</taxon>
        <taxon>Alphaproteobacteria</taxon>
        <taxon>Hyphomicrobiales</taxon>
        <taxon>Rhizobiaceae</taxon>
        <taxon>Rhizobium/Agrobacterium group</taxon>
        <taxon>Rhizobium</taxon>
    </lineage>
</organism>
<dbReference type="Proteomes" id="UP001597322">
    <property type="component" value="Unassembled WGS sequence"/>
</dbReference>
<evidence type="ECO:0000313" key="2">
    <source>
        <dbReference type="Proteomes" id="UP001597322"/>
    </source>
</evidence>
<protein>
    <recommendedName>
        <fullName evidence="3">Transposase</fullName>
    </recommendedName>
</protein>
<reference evidence="2" key="1">
    <citation type="journal article" date="2019" name="Int. J. Syst. Evol. Microbiol.">
        <title>The Global Catalogue of Microorganisms (GCM) 10K type strain sequencing project: providing services to taxonomists for standard genome sequencing and annotation.</title>
        <authorList>
            <consortium name="The Broad Institute Genomics Platform"/>
            <consortium name="The Broad Institute Genome Sequencing Center for Infectious Disease"/>
            <person name="Wu L."/>
            <person name="Ma J."/>
        </authorList>
    </citation>
    <scope>NUCLEOTIDE SEQUENCE [LARGE SCALE GENOMIC DNA]</scope>
    <source>
        <strain evidence="2">CG52</strain>
    </source>
</reference>
<name>A0ABW4M5F4_9HYPH</name>
<keyword evidence="2" id="KW-1185">Reference proteome</keyword>
<comment type="caution">
    <text evidence="1">The sequence shown here is derived from an EMBL/GenBank/DDBJ whole genome shotgun (WGS) entry which is preliminary data.</text>
</comment>
<dbReference type="EMBL" id="JBHUEQ010000025">
    <property type="protein sequence ID" value="MFD1746575.1"/>
    <property type="molecule type" value="Genomic_DNA"/>
</dbReference>
<evidence type="ECO:0008006" key="3">
    <source>
        <dbReference type="Google" id="ProtNLM"/>
    </source>
</evidence>
<sequence length="59" mass="7047">MAEIVVLKTWRETHPGRAPVRLKSPMPAELVFFMGVRYERLEDLTHRQMDEISLRRDTH</sequence>